<sequence length="89" mass="9385">MKTLKQAGYQHEPLVTTAEKLLVGAASLAGKAATTYAGVSNTAVGEVVRVASFIALGSVLMCQTDIGWWLLGVWSDKITNLVLYMQGVA</sequence>
<dbReference type="EMBL" id="JOMQ01000016">
    <property type="protein sequence ID" value="OUJ03172.1"/>
    <property type="molecule type" value="Genomic_DNA"/>
</dbReference>
<evidence type="ECO:0000313" key="1">
    <source>
        <dbReference type="EMBL" id="OUJ03172.1"/>
    </source>
</evidence>
<dbReference type="RefSeq" id="WP_086650841.1">
    <property type="nucleotide sequence ID" value="NZ_JOMQ01000016.1"/>
</dbReference>
<accession>A0A1Z5YVZ3</accession>
<protein>
    <submittedName>
        <fullName evidence="1">Uncharacterized protein</fullName>
    </submittedName>
</protein>
<organism evidence="1 2">
    <name type="scientific">Acetobacter cibinongensis</name>
    <dbReference type="NCBI Taxonomy" id="146475"/>
    <lineage>
        <taxon>Bacteria</taxon>
        <taxon>Pseudomonadati</taxon>
        <taxon>Pseudomonadota</taxon>
        <taxon>Alphaproteobacteria</taxon>
        <taxon>Acetobacterales</taxon>
        <taxon>Acetobacteraceae</taxon>
        <taxon>Acetobacter</taxon>
    </lineage>
</organism>
<dbReference type="AlphaFoldDB" id="A0A1Z5YVZ3"/>
<gene>
    <name evidence="1" type="ORF">HK14_03130</name>
</gene>
<comment type="caution">
    <text evidence="1">The sequence shown here is derived from an EMBL/GenBank/DDBJ whole genome shotgun (WGS) entry which is preliminary data.</text>
</comment>
<name>A0A1Z5YVZ3_9PROT</name>
<evidence type="ECO:0000313" key="2">
    <source>
        <dbReference type="Proteomes" id="UP000196086"/>
    </source>
</evidence>
<dbReference type="Proteomes" id="UP000196086">
    <property type="component" value="Unassembled WGS sequence"/>
</dbReference>
<reference evidence="1 2" key="1">
    <citation type="submission" date="2014-06" db="EMBL/GenBank/DDBJ databases">
        <authorList>
            <person name="Ju J."/>
            <person name="Zhang J."/>
        </authorList>
    </citation>
    <scope>NUCLEOTIDE SEQUENCE [LARGE SCALE GENOMIC DNA]</scope>
    <source>
        <strain evidence="1 2">DsW_47</strain>
    </source>
</reference>
<proteinExistence type="predicted"/>